<evidence type="ECO:0008006" key="3">
    <source>
        <dbReference type="Google" id="ProtNLM"/>
    </source>
</evidence>
<organism evidence="1 2">
    <name type="scientific">Vitis vinifera</name>
    <name type="common">Grape</name>
    <dbReference type="NCBI Taxonomy" id="29760"/>
    <lineage>
        <taxon>Eukaryota</taxon>
        <taxon>Viridiplantae</taxon>
        <taxon>Streptophyta</taxon>
        <taxon>Embryophyta</taxon>
        <taxon>Tracheophyta</taxon>
        <taxon>Spermatophyta</taxon>
        <taxon>Magnoliopsida</taxon>
        <taxon>eudicotyledons</taxon>
        <taxon>Gunneridae</taxon>
        <taxon>Pentapetalae</taxon>
        <taxon>rosids</taxon>
        <taxon>Vitales</taxon>
        <taxon>Vitaceae</taxon>
        <taxon>Viteae</taxon>
        <taxon>Vitis</taxon>
    </lineage>
</organism>
<name>A0A438FQX0_VITVI</name>
<protein>
    <recommendedName>
        <fullName evidence="3">Reverse transcriptase domain-containing protein</fullName>
    </recommendedName>
</protein>
<dbReference type="Proteomes" id="UP000288805">
    <property type="component" value="Unassembled WGS sequence"/>
</dbReference>
<evidence type="ECO:0000313" key="1">
    <source>
        <dbReference type="EMBL" id="RVW62360.1"/>
    </source>
</evidence>
<sequence length="309" mass="35750">MEVVTEESEIKEEVSRAFQGLLADLMFSWDFVKVEVMNFFRQFHESGSFVRSLNATFLVLIPKKGRVEDLKDFRPISLVGGLYKWLTKRCWRRWGLGKVCRWIKWCLSTARFSVMVNGSPTGFFQSSRGLRQGDPFCLTCSYCDGGFQLVKSELEKSELIPVGRVENVEELAEEFGYKGSPWQAVWCFAIERKALWNQVIRRKYGEERGGWSSCEAREAYGVRLWKAISKLGHLVTPSFDFVVGDGKKANEVWIAAGKGGSWSPCFNRHFNDWELEEVERLFCYLDGKKVSVDEEDRVRWMDSKDGVFR</sequence>
<dbReference type="InterPro" id="IPR052343">
    <property type="entry name" value="Retrotransposon-Effector_Assoc"/>
</dbReference>
<comment type="caution">
    <text evidence="1">The sequence shown here is derived from an EMBL/GenBank/DDBJ whole genome shotgun (WGS) entry which is preliminary data.</text>
</comment>
<accession>A0A438FQX0</accession>
<dbReference type="PANTHER" id="PTHR46890">
    <property type="entry name" value="NON-LTR RETROLELEMENT REVERSE TRANSCRIPTASE-LIKE PROTEIN-RELATED"/>
    <property type="match status" value="1"/>
</dbReference>
<dbReference type="EMBL" id="QGNW01000776">
    <property type="protein sequence ID" value="RVW62360.1"/>
    <property type="molecule type" value="Genomic_DNA"/>
</dbReference>
<evidence type="ECO:0000313" key="2">
    <source>
        <dbReference type="Proteomes" id="UP000288805"/>
    </source>
</evidence>
<dbReference type="AlphaFoldDB" id="A0A438FQX0"/>
<reference evidence="1 2" key="1">
    <citation type="journal article" date="2018" name="PLoS Genet.">
        <title>Population sequencing reveals clonal diversity and ancestral inbreeding in the grapevine cultivar Chardonnay.</title>
        <authorList>
            <person name="Roach M.J."/>
            <person name="Johnson D.L."/>
            <person name="Bohlmann J."/>
            <person name="van Vuuren H.J."/>
            <person name="Jones S.J."/>
            <person name="Pretorius I.S."/>
            <person name="Schmidt S.A."/>
            <person name="Borneman A.R."/>
        </authorList>
    </citation>
    <scope>NUCLEOTIDE SEQUENCE [LARGE SCALE GENOMIC DNA]</scope>
    <source>
        <strain evidence="2">cv. Chardonnay</strain>
        <tissue evidence="1">Leaf</tissue>
    </source>
</reference>
<gene>
    <name evidence="1" type="ORF">CK203_062889</name>
</gene>
<proteinExistence type="predicted"/>
<dbReference type="PANTHER" id="PTHR46890:SF50">
    <property type="entry name" value="RNA-DIRECTED DNA POLYMERASE, EUKARYOTA, REVERSE TRANSCRIPTASE ZINC-BINDING DOMAIN PROTEIN-RELATED"/>
    <property type="match status" value="1"/>
</dbReference>